<evidence type="ECO:0000256" key="3">
    <source>
        <dbReference type="ARBA" id="ARBA00022723"/>
    </source>
</evidence>
<evidence type="ECO:0000256" key="8">
    <source>
        <dbReference type="ARBA" id="ARBA00023242"/>
    </source>
</evidence>
<comment type="similarity">
    <text evidence="2">Belongs to the GLI C2H2-type zinc-finger protein family.</text>
</comment>
<accession>A0A9Q0ECR9</accession>
<dbReference type="SMART" id="SM00355">
    <property type="entry name" value="ZnF_C2H2"/>
    <property type="match status" value="3"/>
</dbReference>
<sequence>DAAPVRGVLNVLKCRQSVPGALAQPPCAHLRVTSSPMVVQSLGPWSSSRTRGPVALATPQPPAHPQGVAVPCGDARSLLSRESLASTTLSLWDTQSVLSGRQDWPHGYRVLPPLAPLLGSPLTGLSLSPPGEGGTTAMSGASNCASLPSYLFSCRSRSPRLKRALSTSPLSDAMGVDFNAVIRTSPTSLVAYINGAPWGPSPSHRPSLLSPPAVPPPPHHDYGHFLGARGSCLHALAPVPGGPGECQGFPGEAVGPEETPAGDSNPGDGLPLPPAEPPSLSTHLLQQAAAPRGPPPPADEPLSLPPHGNNAFSFLSLVLPGLGSHGCHWADCGAVYDRREELVRHIETLHLDQRRGEEFACRWAGCPRRFRPFNARYKLLIHMRKPYACQVPGCVKRYTDPSSLRKHVKSHSSRDRQLRKKLRSSAGVSMEELTGCLTIQPLQANRSPLGLASNLLPSYPELPGHTGMCYPPMVCAGASGTHPSPGELLMARRPYEDDLSSILDTEAGPHRPQASLSGEDHMPVVCVDV</sequence>
<evidence type="ECO:0000256" key="10">
    <source>
        <dbReference type="SAM" id="MobiDB-lite"/>
    </source>
</evidence>
<dbReference type="Gene3D" id="3.30.160.60">
    <property type="entry name" value="Classic Zinc Finger"/>
    <property type="match status" value="3"/>
</dbReference>
<dbReference type="PROSITE" id="PS50157">
    <property type="entry name" value="ZINC_FINGER_C2H2_2"/>
    <property type="match status" value="2"/>
</dbReference>
<evidence type="ECO:0000313" key="12">
    <source>
        <dbReference type="EMBL" id="KAJ3604845.1"/>
    </source>
</evidence>
<feature type="region of interest" description="Disordered" evidence="10">
    <location>
        <begin position="243"/>
        <end position="305"/>
    </location>
</feature>
<dbReference type="GO" id="GO:0000978">
    <property type="term" value="F:RNA polymerase II cis-regulatory region sequence-specific DNA binding"/>
    <property type="evidence" value="ECO:0007669"/>
    <property type="project" value="TreeGrafter"/>
</dbReference>
<dbReference type="InterPro" id="IPR056436">
    <property type="entry name" value="Znf-C2H2_ZIC1-5/GLI1-3-like"/>
</dbReference>
<feature type="compositionally biased region" description="Low complexity" evidence="10">
    <location>
        <begin position="201"/>
        <end position="211"/>
    </location>
</feature>
<protein>
    <recommendedName>
        <fullName evidence="11">C2H2-type domain-containing protein</fullName>
    </recommendedName>
</protein>
<reference evidence="12" key="1">
    <citation type="submission" date="2022-07" db="EMBL/GenBank/DDBJ databases">
        <title>Chromosome-level genome of Muraenolepis orangiensis.</title>
        <authorList>
            <person name="Kim J."/>
        </authorList>
    </citation>
    <scope>NUCLEOTIDE SEQUENCE</scope>
    <source>
        <strain evidence="12">KU_S4_2022</strain>
        <tissue evidence="12">Muscle</tissue>
    </source>
</reference>
<organism evidence="12 13">
    <name type="scientific">Muraenolepis orangiensis</name>
    <name type="common">Patagonian moray cod</name>
    <dbReference type="NCBI Taxonomy" id="630683"/>
    <lineage>
        <taxon>Eukaryota</taxon>
        <taxon>Metazoa</taxon>
        <taxon>Chordata</taxon>
        <taxon>Craniata</taxon>
        <taxon>Vertebrata</taxon>
        <taxon>Euteleostomi</taxon>
        <taxon>Actinopterygii</taxon>
        <taxon>Neopterygii</taxon>
        <taxon>Teleostei</taxon>
        <taxon>Neoteleostei</taxon>
        <taxon>Acanthomorphata</taxon>
        <taxon>Zeiogadaria</taxon>
        <taxon>Gadariae</taxon>
        <taxon>Gadiformes</taxon>
        <taxon>Muraenolepidoidei</taxon>
        <taxon>Muraenolepididae</taxon>
        <taxon>Muraenolepis</taxon>
    </lineage>
</organism>
<dbReference type="FunFam" id="3.30.160.60:FF:000019">
    <property type="entry name" value="GLI family zinc finger 3"/>
    <property type="match status" value="1"/>
</dbReference>
<keyword evidence="7" id="KW-0238">DNA-binding</keyword>
<dbReference type="OrthoDB" id="3437960at2759"/>
<evidence type="ECO:0000256" key="9">
    <source>
        <dbReference type="PROSITE-ProRule" id="PRU00042"/>
    </source>
</evidence>
<evidence type="ECO:0000259" key="11">
    <source>
        <dbReference type="PROSITE" id="PS50157"/>
    </source>
</evidence>
<keyword evidence="6" id="KW-0862">Zinc</keyword>
<dbReference type="PANTHER" id="PTHR45718">
    <property type="entry name" value="TRANSCRIPTIONAL ACTIVATOR CUBITUS INTERRUPTUS"/>
    <property type="match status" value="1"/>
</dbReference>
<dbReference type="Pfam" id="PF00096">
    <property type="entry name" value="zf-C2H2"/>
    <property type="match status" value="1"/>
</dbReference>
<dbReference type="PANTHER" id="PTHR45718:SF1">
    <property type="entry name" value="ZINC FINGER PROTEIN GLIS3"/>
    <property type="match status" value="1"/>
</dbReference>
<keyword evidence="5 9" id="KW-0863">Zinc-finger</keyword>
<dbReference type="GO" id="GO:0005634">
    <property type="term" value="C:nucleus"/>
    <property type="evidence" value="ECO:0007669"/>
    <property type="project" value="UniProtKB-SubCell"/>
</dbReference>
<evidence type="ECO:0000256" key="1">
    <source>
        <dbReference type="ARBA" id="ARBA00004123"/>
    </source>
</evidence>
<gene>
    <name evidence="12" type="ORF">NHX12_026897</name>
</gene>
<comment type="caution">
    <text evidence="12">The sequence shown here is derived from an EMBL/GenBank/DDBJ whole genome shotgun (WGS) entry which is preliminary data.</text>
</comment>
<dbReference type="SUPFAM" id="SSF57667">
    <property type="entry name" value="beta-beta-alpha zinc fingers"/>
    <property type="match status" value="3"/>
</dbReference>
<feature type="domain" description="C2H2-type" evidence="11">
    <location>
        <begin position="387"/>
        <end position="416"/>
    </location>
</feature>
<keyword evidence="3" id="KW-0479">Metal-binding</keyword>
<comment type="subcellular location">
    <subcellularLocation>
        <location evidence="1">Nucleus</location>
    </subcellularLocation>
</comment>
<keyword evidence="8" id="KW-0539">Nucleus</keyword>
<feature type="domain" description="C2H2-type" evidence="11">
    <location>
        <begin position="325"/>
        <end position="355"/>
    </location>
</feature>
<dbReference type="GO" id="GO:0000981">
    <property type="term" value="F:DNA-binding transcription factor activity, RNA polymerase II-specific"/>
    <property type="evidence" value="ECO:0007669"/>
    <property type="project" value="TreeGrafter"/>
</dbReference>
<dbReference type="Pfam" id="PF23561">
    <property type="entry name" value="zf-C2H2_15"/>
    <property type="match status" value="1"/>
</dbReference>
<dbReference type="PROSITE" id="PS00028">
    <property type="entry name" value="ZINC_FINGER_C2H2_1"/>
    <property type="match status" value="2"/>
</dbReference>
<dbReference type="InterPro" id="IPR013087">
    <property type="entry name" value="Znf_C2H2_type"/>
</dbReference>
<evidence type="ECO:0000256" key="2">
    <source>
        <dbReference type="ARBA" id="ARBA00010831"/>
    </source>
</evidence>
<evidence type="ECO:0000313" key="13">
    <source>
        <dbReference type="Proteomes" id="UP001148018"/>
    </source>
</evidence>
<dbReference type="Proteomes" id="UP001148018">
    <property type="component" value="Unassembled WGS sequence"/>
</dbReference>
<keyword evidence="4" id="KW-0677">Repeat</keyword>
<feature type="region of interest" description="Disordered" evidence="10">
    <location>
        <begin position="201"/>
        <end position="222"/>
    </location>
</feature>
<evidence type="ECO:0000256" key="5">
    <source>
        <dbReference type="ARBA" id="ARBA00022771"/>
    </source>
</evidence>
<name>A0A9Q0ECR9_9TELE</name>
<keyword evidence="13" id="KW-1185">Reference proteome</keyword>
<evidence type="ECO:0000256" key="7">
    <source>
        <dbReference type="ARBA" id="ARBA00023125"/>
    </source>
</evidence>
<feature type="region of interest" description="Disordered" evidence="10">
    <location>
        <begin position="43"/>
        <end position="67"/>
    </location>
</feature>
<dbReference type="GO" id="GO:0008270">
    <property type="term" value="F:zinc ion binding"/>
    <property type="evidence" value="ECO:0007669"/>
    <property type="project" value="UniProtKB-KW"/>
</dbReference>
<dbReference type="FunFam" id="3.30.160.60:FF:000031">
    <property type="entry name" value="GLI family zinc finger 3"/>
    <property type="match status" value="1"/>
</dbReference>
<dbReference type="EMBL" id="JANIIK010000043">
    <property type="protein sequence ID" value="KAJ3604845.1"/>
    <property type="molecule type" value="Genomic_DNA"/>
</dbReference>
<dbReference type="InterPro" id="IPR036236">
    <property type="entry name" value="Znf_C2H2_sf"/>
</dbReference>
<feature type="non-terminal residue" evidence="12">
    <location>
        <position position="529"/>
    </location>
</feature>
<evidence type="ECO:0000256" key="4">
    <source>
        <dbReference type="ARBA" id="ARBA00022737"/>
    </source>
</evidence>
<evidence type="ECO:0000256" key="6">
    <source>
        <dbReference type="ARBA" id="ARBA00022833"/>
    </source>
</evidence>
<dbReference type="InterPro" id="IPR043359">
    <property type="entry name" value="GLI-like"/>
</dbReference>
<proteinExistence type="inferred from homology"/>
<dbReference type="AlphaFoldDB" id="A0A9Q0ECR9"/>